<organism evidence="2 3">
    <name type="scientific">Ostreobium quekettii</name>
    <dbReference type="NCBI Taxonomy" id="121088"/>
    <lineage>
        <taxon>Eukaryota</taxon>
        <taxon>Viridiplantae</taxon>
        <taxon>Chlorophyta</taxon>
        <taxon>core chlorophytes</taxon>
        <taxon>Ulvophyceae</taxon>
        <taxon>TCBD clade</taxon>
        <taxon>Bryopsidales</taxon>
        <taxon>Ostreobineae</taxon>
        <taxon>Ostreobiaceae</taxon>
        <taxon>Ostreobium</taxon>
    </lineage>
</organism>
<comment type="caution">
    <text evidence="2">The sequence shown here is derived from an EMBL/GenBank/DDBJ whole genome shotgun (WGS) entry which is preliminary data.</text>
</comment>
<dbReference type="Proteomes" id="UP000708148">
    <property type="component" value="Unassembled WGS sequence"/>
</dbReference>
<evidence type="ECO:0000313" key="3">
    <source>
        <dbReference type="Proteomes" id="UP000708148"/>
    </source>
</evidence>
<evidence type="ECO:0000256" key="1">
    <source>
        <dbReference type="SAM" id="MobiDB-lite"/>
    </source>
</evidence>
<gene>
    <name evidence="2" type="ORF">OSTQU699_LOCUS6757</name>
</gene>
<proteinExistence type="predicted"/>
<keyword evidence="3" id="KW-1185">Reference proteome</keyword>
<feature type="compositionally biased region" description="Basic and acidic residues" evidence="1">
    <location>
        <begin position="227"/>
        <end position="243"/>
    </location>
</feature>
<feature type="region of interest" description="Disordered" evidence="1">
    <location>
        <begin position="194"/>
        <end position="243"/>
    </location>
</feature>
<dbReference type="AlphaFoldDB" id="A0A8S1J235"/>
<dbReference type="EMBL" id="CAJHUC010001524">
    <property type="protein sequence ID" value="CAD7701396.1"/>
    <property type="molecule type" value="Genomic_DNA"/>
</dbReference>
<reference evidence="2" key="1">
    <citation type="submission" date="2020-12" db="EMBL/GenBank/DDBJ databases">
        <authorList>
            <person name="Iha C."/>
        </authorList>
    </citation>
    <scope>NUCLEOTIDE SEQUENCE</scope>
</reference>
<sequence>MPGKEPLKKKAIEDQVLVFAPDDRNRARKLYQVTVDADLAGRGWIHQFVHPMFAFNSRKSETTLVAKAYFDKILDEWNRVFNPEEHLSILPERTLNDSVQRLFGEVVKRTPSTINLIYTGVGNGLHLLTEDERLFITPFFEVAKTWLASQPYLLYSHAQYTNYLQNALMDPLLRLFYTVCTIAALKREWKEGEAPKPTILSEEEQLEAVRVNEQEPQETTMPTSIGEGHEGAVERERVAQTDE</sequence>
<protein>
    <submittedName>
        <fullName evidence="2">Uncharacterized protein</fullName>
    </submittedName>
</protein>
<accession>A0A8S1J235</accession>
<name>A0A8S1J235_9CHLO</name>
<evidence type="ECO:0000313" key="2">
    <source>
        <dbReference type="EMBL" id="CAD7701396.1"/>
    </source>
</evidence>
<feature type="non-terminal residue" evidence="2">
    <location>
        <position position="1"/>
    </location>
</feature>